<dbReference type="OrthoDB" id="10033309at2759"/>
<protein>
    <submittedName>
        <fullName evidence="1">Uncharacterized protein</fullName>
    </submittedName>
</protein>
<evidence type="ECO:0000313" key="1">
    <source>
        <dbReference type="EMBL" id="KAH1091010.1"/>
    </source>
</evidence>
<organism evidence="1 2">
    <name type="scientific">Gossypium stocksii</name>
    <dbReference type="NCBI Taxonomy" id="47602"/>
    <lineage>
        <taxon>Eukaryota</taxon>
        <taxon>Viridiplantae</taxon>
        <taxon>Streptophyta</taxon>
        <taxon>Embryophyta</taxon>
        <taxon>Tracheophyta</taxon>
        <taxon>Spermatophyta</taxon>
        <taxon>Magnoliopsida</taxon>
        <taxon>eudicotyledons</taxon>
        <taxon>Gunneridae</taxon>
        <taxon>Pentapetalae</taxon>
        <taxon>rosids</taxon>
        <taxon>malvids</taxon>
        <taxon>Malvales</taxon>
        <taxon>Malvaceae</taxon>
        <taxon>Malvoideae</taxon>
        <taxon>Gossypium</taxon>
    </lineage>
</organism>
<dbReference type="InterPro" id="IPR037177">
    <property type="entry name" value="DLC_sf"/>
</dbReference>
<comment type="caution">
    <text evidence="1">The sequence shown here is derived from an EMBL/GenBank/DDBJ whole genome shotgun (WGS) entry which is preliminary data.</text>
</comment>
<gene>
    <name evidence="1" type="ORF">J1N35_018267</name>
</gene>
<dbReference type="AlphaFoldDB" id="A0A9D3VQK4"/>
<dbReference type="Gene3D" id="3.30.740.10">
    <property type="entry name" value="Protein Inhibitor Of Neuronal Nitric Oxide Synthase"/>
    <property type="match status" value="1"/>
</dbReference>
<proteinExistence type="predicted"/>
<dbReference type="GO" id="GO:0030286">
    <property type="term" value="C:dynein complex"/>
    <property type="evidence" value="ECO:0007669"/>
    <property type="project" value="InterPro"/>
</dbReference>
<reference evidence="1 2" key="1">
    <citation type="journal article" date="2021" name="Plant Biotechnol. J.">
        <title>Multi-omics assisted identification of the key and species-specific regulatory components of drought-tolerant mechanisms in Gossypium stocksii.</title>
        <authorList>
            <person name="Yu D."/>
            <person name="Ke L."/>
            <person name="Zhang D."/>
            <person name="Wu Y."/>
            <person name="Sun Y."/>
            <person name="Mei J."/>
            <person name="Sun J."/>
            <person name="Sun Y."/>
        </authorList>
    </citation>
    <scope>NUCLEOTIDE SEQUENCE [LARGE SCALE GENOMIC DNA]</scope>
    <source>
        <strain evidence="2">cv. E1</strain>
        <tissue evidence="1">Leaf</tissue>
    </source>
</reference>
<keyword evidence="2" id="KW-1185">Reference proteome</keyword>
<name>A0A9D3VQK4_9ROSI</name>
<dbReference type="EMBL" id="JAIQCV010000006">
    <property type="protein sequence ID" value="KAH1091010.1"/>
    <property type="molecule type" value="Genomic_DNA"/>
</dbReference>
<evidence type="ECO:0000313" key="2">
    <source>
        <dbReference type="Proteomes" id="UP000828251"/>
    </source>
</evidence>
<dbReference type="Proteomes" id="UP000828251">
    <property type="component" value="Unassembled WGS sequence"/>
</dbReference>
<dbReference type="GO" id="GO:0007017">
    <property type="term" value="P:microtubule-based process"/>
    <property type="evidence" value="ECO:0007669"/>
    <property type="project" value="InterPro"/>
</dbReference>
<accession>A0A9D3VQK4</accession>
<dbReference type="SUPFAM" id="SSF54648">
    <property type="entry name" value="DLC"/>
    <property type="match status" value="1"/>
</dbReference>
<sequence>MLEGKALVEDTDMPLKMQIQAMSSASQALDLYDVFDCKSIAGFIKKSRRREEILERGKRPKPILDLIDFIRFQQLEVSYIDSDAKPFTSTVKFSNVRSSSQSISFAHLSDTIIKGIAMKTNYQWNWQSSTESFV</sequence>